<protein>
    <submittedName>
        <fullName evidence="1">Uncharacterized protein</fullName>
    </submittedName>
</protein>
<proteinExistence type="predicted"/>
<keyword evidence="2" id="KW-1185">Reference proteome</keyword>
<dbReference type="Proteomes" id="UP001062846">
    <property type="component" value="Chromosome 7"/>
</dbReference>
<evidence type="ECO:0000313" key="1">
    <source>
        <dbReference type="EMBL" id="KAI8548171.1"/>
    </source>
</evidence>
<sequence length="94" mass="11011">MCRETLADRDHCKETLIRETSPPSDPKEQNDQFWTCVQADLEADNRIEIQIELVQALHARIMYRNCGGNLHYWFRIRGRRSPTDESFLAMVSVS</sequence>
<dbReference type="EMBL" id="CM046394">
    <property type="protein sequence ID" value="KAI8548171.1"/>
    <property type="molecule type" value="Genomic_DNA"/>
</dbReference>
<organism evidence="1 2">
    <name type="scientific">Rhododendron molle</name>
    <name type="common">Chinese azalea</name>
    <name type="synonym">Azalea mollis</name>
    <dbReference type="NCBI Taxonomy" id="49168"/>
    <lineage>
        <taxon>Eukaryota</taxon>
        <taxon>Viridiplantae</taxon>
        <taxon>Streptophyta</taxon>
        <taxon>Embryophyta</taxon>
        <taxon>Tracheophyta</taxon>
        <taxon>Spermatophyta</taxon>
        <taxon>Magnoliopsida</taxon>
        <taxon>eudicotyledons</taxon>
        <taxon>Gunneridae</taxon>
        <taxon>Pentapetalae</taxon>
        <taxon>asterids</taxon>
        <taxon>Ericales</taxon>
        <taxon>Ericaceae</taxon>
        <taxon>Ericoideae</taxon>
        <taxon>Rhodoreae</taxon>
        <taxon>Rhododendron</taxon>
    </lineage>
</organism>
<reference evidence="1" key="1">
    <citation type="submission" date="2022-02" db="EMBL/GenBank/DDBJ databases">
        <title>Plant Genome Project.</title>
        <authorList>
            <person name="Zhang R.-G."/>
        </authorList>
    </citation>
    <scope>NUCLEOTIDE SEQUENCE</scope>
    <source>
        <strain evidence="1">AT1</strain>
    </source>
</reference>
<evidence type="ECO:0000313" key="2">
    <source>
        <dbReference type="Proteomes" id="UP001062846"/>
    </source>
</evidence>
<comment type="caution">
    <text evidence="1">The sequence shown here is derived from an EMBL/GenBank/DDBJ whole genome shotgun (WGS) entry which is preliminary data.</text>
</comment>
<accession>A0ACC0N4I5</accession>
<gene>
    <name evidence="1" type="ORF">RHMOL_Rhmol07G0251900</name>
</gene>
<name>A0ACC0N4I5_RHOML</name>